<dbReference type="Pfam" id="PF24841">
    <property type="entry name" value="DUF7719"/>
    <property type="match status" value="1"/>
</dbReference>
<gene>
    <name evidence="3" type="ORF">EWM64_g6718</name>
</gene>
<keyword evidence="1" id="KW-1133">Transmembrane helix</keyword>
<feature type="transmembrane region" description="Helical" evidence="1">
    <location>
        <begin position="168"/>
        <end position="194"/>
    </location>
</feature>
<dbReference type="AlphaFoldDB" id="A0A4Y9ZSQ2"/>
<keyword evidence="1" id="KW-0812">Transmembrane</keyword>
<evidence type="ECO:0000313" key="3">
    <source>
        <dbReference type="EMBL" id="TFY77294.1"/>
    </source>
</evidence>
<keyword evidence="4" id="KW-1185">Reference proteome</keyword>
<proteinExistence type="predicted"/>
<organism evidence="3 4">
    <name type="scientific">Hericium alpestre</name>
    <dbReference type="NCBI Taxonomy" id="135208"/>
    <lineage>
        <taxon>Eukaryota</taxon>
        <taxon>Fungi</taxon>
        <taxon>Dikarya</taxon>
        <taxon>Basidiomycota</taxon>
        <taxon>Agaricomycotina</taxon>
        <taxon>Agaricomycetes</taxon>
        <taxon>Russulales</taxon>
        <taxon>Hericiaceae</taxon>
        <taxon>Hericium</taxon>
    </lineage>
</organism>
<dbReference type="PANTHER" id="PTHR37846:SF1">
    <property type="entry name" value="DEACETYLASE-LIKE PROTEIN"/>
    <property type="match status" value="1"/>
</dbReference>
<name>A0A4Y9ZSQ2_9AGAM</name>
<evidence type="ECO:0000256" key="1">
    <source>
        <dbReference type="SAM" id="Phobius"/>
    </source>
</evidence>
<sequence length="199" mass="22552">MARSRKTRAKPAAQPDKPLIDIPEEEQWRLIQQTGILNTVTAERQPAEAKADGTGEDEDEDEVYPLAEEIFSAVTLIIPISFLLLLMYILVHFQYRQQPDWSLIAGRMASSIPILSVFVFYTNRHKARRRAQFLLFLLAIAAGMRMIWMVNWGNWLKNMQQLPPLGTIWVFAIIELDLGPAVLSLALVVTLHGLDVDNG</sequence>
<comment type="caution">
    <text evidence="3">The sequence shown here is derived from an EMBL/GenBank/DDBJ whole genome shotgun (WGS) entry which is preliminary data.</text>
</comment>
<feature type="transmembrane region" description="Helical" evidence="1">
    <location>
        <begin position="70"/>
        <end position="95"/>
    </location>
</feature>
<feature type="transmembrane region" description="Helical" evidence="1">
    <location>
        <begin position="133"/>
        <end position="156"/>
    </location>
</feature>
<dbReference type="PANTHER" id="PTHR37846">
    <property type="entry name" value="YALI0B21296P"/>
    <property type="match status" value="1"/>
</dbReference>
<accession>A0A4Y9ZSQ2</accession>
<dbReference type="EMBL" id="SFCI01000951">
    <property type="protein sequence ID" value="TFY77294.1"/>
    <property type="molecule type" value="Genomic_DNA"/>
</dbReference>
<feature type="domain" description="DUF7719" evidence="2">
    <location>
        <begin position="132"/>
        <end position="189"/>
    </location>
</feature>
<dbReference type="STRING" id="135208.A0A4Y9ZSQ2"/>
<protein>
    <recommendedName>
        <fullName evidence="2">DUF7719 domain-containing protein</fullName>
    </recommendedName>
</protein>
<keyword evidence="1" id="KW-0472">Membrane</keyword>
<dbReference type="InterPro" id="IPR056136">
    <property type="entry name" value="DUF7719"/>
</dbReference>
<evidence type="ECO:0000259" key="2">
    <source>
        <dbReference type="Pfam" id="PF24841"/>
    </source>
</evidence>
<dbReference type="OrthoDB" id="5597489at2759"/>
<dbReference type="Proteomes" id="UP000298061">
    <property type="component" value="Unassembled WGS sequence"/>
</dbReference>
<feature type="transmembrane region" description="Helical" evidence="1">
    <location>
        <begin position="101"/>
        <end position="121"/>
    </location>
</feature>
<evidence type="ECO:0000313" key="4">
    <source>
        <dbReference type="Proteomes" id="UP000298061"/>
    </source>
</evidence>
<reference evidence="3 4" key="1">
    <citation type="submission" date="2019-02" db="EMBL/GenBank/DDBJ databases">
        <title>Genome sequencing of the rare red list fungi Hericium alpestre (H. flagellum).</title>
        <authorList>
            <person name="Buettner E."/>
            <person name="Kellner H."/>
        </authorList>
    </citation>
    <scope>NUCLEOTIDE SEQUENCE [LARGE SCALE GENOMIC DNA]</scope>
    <source>
        <strain evidence="3 4">DSM 108284</strain>
    </source>
</reference>